<accession>A0A6A4WC07</accession>
<dbReference type="PROSITE" id="PS51450">
    <property type="entry name" value="LRR"/>
    <property type="match status" value="1"/>
</dbReference>
<dbReference type="InterPro" id="IPR001611">
    <property type="entry name" value="Leu-rich_rpt"/>
</dbReference>
<keyword evidence="7" id="KW-1185">Reference proteome</keyword>
<dbReference type="Pfam" id="PF13855">
    <property type="entry name" value="LRR_8"/>
    <property type="match status" value="2"/>
</dbReference>
<keyword evidence="6" id="KW-0645">Protease</keyword>
<dbReference type="GO" id="GO:0005886">
    <property type="term" value="C:plasma membrane"/>
    <property type="evidence" value="ECO:0007669"/>
    <property type="project" value="TreeGrafter"/>
</dbReference>
<evidence type="ECO:0000256" key="4">
    <source>
        <dbReference type="ARBA" id="ARBA00023180"/>
    </source>
</evidence>
<dbReference type="InterPro" id="IPR032675">
    <property type="entry name" value="LRR_dom_sf"/>
</dbReference>
<dbReference type="InterPro" id="IPR003591">
    <property type="entry name" value="Leu-rich_rpt_typical-subtyp"/>
</dbReference>
<evidence type="ECO:0000256" key="3">
    <source>
        <dbReference type="ARBA" id="ARBA00022737"/>
    </source>
</evidence>
<dbReference type="SMART" id="SM00082">
    <property type="entry name" value="LRRCT"/>
    <property type="match status" value="1"/>
</dbReference>
<feature type="domain" description="LRRCT" evidence="5">
    <location>
        <begin position="356"/>
        <end position="413"/>
    </location>
</feature>
<name>A0A6A4WC07_AMPAM</name>
<dbReference type="Proteomes" id="UP000440578">
    <property type="component" value="Unassembled WGS sequence"/>
</dbReference>
<dbReference type="EMBL" id="VIIS01000803">
    <property type="protein sequence ID" value="KAF0304856.1"/>
    <property type="molecule type" value="Genomic_DNA"/>
</dbReference>
<organism evidence="6 7">
    <name type="scientific">Amphibalanus amphitrite</name>
    <name type="common">Striped barnacle</name>
    <name type="synonym">Balanus amphitrite</name>
    <dbReference type="NCBI Taxonomy" id="1232801"/>
    <lineage>
        <taxon>Eukaryota</taxon>
        <taxon>Metazoa</taxon>
        <taxon>Ecdysozoa</taxon>
        <taxon>Arthropoda</taxon>
        <taxon>Crustacea</taxon>
        <taxon>Multicrustacea</taxon>
        <taxon>Cirripedia</taxon>
        <taxon>Thoracica</taxon>
        <taxon>Thoracicalcarea</taxon>
        <taxon>Balanomorpha</taxon>
        <taxon>Balanoidea</taxon>
        <taxon>Balanidae</taxon>
        <taxon>Amphibalaninae</taxon>
        <taxon>Amphibalanus</taxon>
    </lineage>
</organism>
<keyword evidence="2" id="KW-0732">Signal</keyword>
<dbReference type="InterPro" id="IPR050541">
    <property type="entry name" value="LRR_TM_domain-containing"/>
</dbReference>
<evidence type="ECO:0000259" key="5">
    <source>
        <dbReference type="SMART" id="SM00082"/>
    </source>
</evidence>
<dbReference type="PANTHER" id="PTHR24369">
    <property type="entry name" value="ANTIGEN BSP, PUTATIVE-RELATED"/>
    <property type="match status" value="1"/>
</dbReference>
<reference evidence="6 7" key="1">
    <citation type="submission" date="2019-07" db="EMBL/GenBank/DDBJ databases">
        <title>Draft genome assembly of a fouling barnacle, Amphibalanus amphitrite (Darwin, 1854): The first reference genome for Thecostraca.</title>
        <authorList>
            <person name="Kim W."/>
        </authorList>
    </citation>
    <scope>NUCLEOTIDE SEQUENCE [LARGE SCALE GENOMIC DNA]</scope>
    <source>
        <strain evidence="6">SNU_AA5</strain>
        <tissue evidence="6">Soma without cirri and trophi</tissue>
    </source>
</reference>
<evidence type="ECO:0000313" key="7">
    <source>
        <dbReference type="Proteomes" id="UP000440578"/>
    </source>
</evidence>
<keyword evidence="4" id="KW-0325">Glycoprotein</keyword>
<keyword evidence="3" id="KW-0677">Repeat</keyword>
<proteinExistence type="predicted"/>
<keyword evidence="6" id="KW-0378">Hydrolase</keyword>
<dbReference type="GO" id="GO:0004180">
    <property type="term" value="F:carboxypeptidase activity"/>
    <property type="evidence" value="ECO:0007669"/>
    <property type="project" value="UniProtKB-KW"/>
</dbReference>
<dbReference type="FunFam" id="3.80.10.10:FF:000770">
    <property type="entry name" value="Uncharacterized protein"/>
    <property type="match status" value="1"/>
</dbReference>
<dbReference type="OrthoDB" id="2151624at2759"/>
<dbReference type="SUPFAM" id="SSF52058">
    <property type="entry name" value="L domain-like"/>
    <property type="match status" value="1"/>
</dbReference>
<evidence type="ECO:0000256" key="2">
    <source>
        <dbReference type="ARBA" id="ARBA00022729"/>
    </source>
</evidence>
<dbReference type="PANTHER" id="PTHR24369:SF211">
    <property type="entry name" value="LEUCINE-RICH REPEAT-CONTAINING PROTEIN 15-LIKE"/>
    <property type="match status" value="1"/>
</dbReference>
<protein>
    <submittedName>
        <fullName evidence="6">Carboxypeptidase N subunit 2</fullName>
    </submittedName>
</protein>
<keyword evidence="1" id="KW-0433">Leucine-rich repeat</keyword>
<dbReference type="InterPro" id="IPR000483">
    <property type="entry name" value="Cys-rich_flank_reg_C"/>
</dbReference>
<dbReference type="PRINTS" id="PR00019">
    <property type="entry name" value="LEURICHRPT"/>
</dbReference>
<gene>
    <name evidence="6" type="primary">Cpn2_2</name>
    <name evidence="6" type="ORF">FJT64_002645</name>
</gene>
<sequence>MASKSTEAAVTFTNAAGVCQQLAGCHCQQPGALHCQLSDSAELRAVTGRLPTLPDITLVDLVLRDLSTLPGGLFSDASLQALLLSGSRVQSLPADLLTGLETSLRALGLGENQLVDVPTAALTGLTSLERLDLSGNQLRQVKAGALPALGSLAELNLAENELSKLDVDAFTTLIALRTLWLEGNRLNVTQLSNGALRPLVSLERLSLDHNLLAGPLTFQLTSALPADLTTLSLADNNLTSISSGALTPLAALTSLDLSGNRIDVIDARAFAGLSRLRTLRLDGNHIVTLPAGGLSGLKALTELDLSRNSLQALTEDVLTPLPALRRLLLRNNDLIQLDGQLLRALPALKKVDIAENSLHCDCRLRELATYLSDSSAWLEDEDVRQITCATPTALENAPLVALASRPDSAQPCETLESTDPTDLQVALRSVDLSAGEQYQFCVTLRQLLSGVELPLPSAYECDTYVHQRLVDLKDIVSTEICQLETQWGYTQWRHAYHSS</sequence>
<comment type="caution">
    <text evidence="6">The sequence shown here is derived from an EMBL/GenBank/DDBJ whole genome shotgun (WGS) entry which is preliminary data.</text>
</comment>
<dbReference type="AlphaFoldDB" id="A0A6A4WC07"/>
<evidence type="ECO:0000313" key="6">
    <source>
        <dbReference type="EMBL" id="KAF0304856.1"/>
    </source>
</evidence>
<dbReference type="Gene3D" id="3.80.10.10">
    <property type="entry name" value="Ribonuclease Inhibitor"/>
    <property type="match status" value="2"/>
</dbReference>
<keyword evidence="6" id="KW-0121">Carboxypeptidase</keyword>
<dbReference type="SMART" id="SM00369">
    <property type="entry name" value="LRR_TYP"/>
    <property type="match status" value="11"/>
</dbReference>
<evidence type="ECO:0000256" key="1">
    <source>
        <dbReference type="ARBA" id="ARBA00022614"/>
    </source>
</evidence>